<evidence type="ECO:0000313" key="2">
    <source>
        <dbReference type="EMBL" id="KAK3051423.1"/>
    </source>
</evidence>
<dbReference type="InterPro" id="IPR016181">
    <property type="entry name" value="Acyl_CoA_acyltransferase"/>
</dbReference>
<dbReference type="InterPro" id="IPR052523">
    <property type="entry name" value="Trichothecene_AcTrans"/>
</dbReference>
<keyword evidence="3" id="KW-1185">Reference proteome</keyword>
<dbReference type="PANTHER" id="PTHR42791:SF1">
    <property type="entry name" value="N-ACETYLTRANSFERASE DOMAIN-CONTAINING PROTEIN"/>
    <property type="match status" value="1"/>
</dbReference>
<evidence type="ECO:0000259" key="1">
    <source>
        <dbReference type="Pfam" id="PF00583"/>
    </source>
</evidence>
<name>A0AAJ0DCM5_9PEZI</name>
<dbReference type="GO" id="GO:0016747">
    <property type="term" value="F:acyltransferase activity, transferring groups other than amino-acyl groups"/>
    <property type="evidence" value="ECO:0007669"/>
    <property type="project" value="InterPro"/>
</dbReference>
<dbReference type="InterPro" id="IPR000182">
    <property type="entry name" value="GNAT_dom"/>
</dbReference>
<dbReference type="CDD" id="cd04301">
    <property type="entry name" value="NAT_SF"/>
    <property type="match status" value="1"/>
</dbReference>
<proteinExistence type="predicted"/>
<accession>A0AAJ0DCM5</accession>
<organism evidence="2 3">
    <name type="scientific">Extremus antarcticus</name>
    <dbReference type="NCBI Taxonomy" id="702011"/>
    <lineage>
        <taxon>Eukaryota</taxon>
        <taxon>Fungi</taxon>
        <taxon>Dikarya</taxon>
        <taxon>Ascomycota</taxon>
        <taxon>Pezizomycotina</taxon>
        <taxon>Dothideomycetes</taxon>
        <taxon>Dothideomycetidae</taxon>
        <taxon>Mycosphaerellales</taxon>
        <taxon>Extremaceae</taxon>
        <taxon>Extremus</taxon>
    </lineage>
</organism>
<dbReference type="PANTHER" id="PTHR42791">
    <property type="entry name" value="GNAT FAMILY ACETYLTRANSFERASE"/>
    <property type="match status" value="1"/>
</dbReference>
<sequence>MRKWWHEAWLMGLNNPTDRTFVVEDTENDNRIVAFSRWMVPQQDGNQERIWPSLDQGPADMEVAGSFFGGMEESRHKAMGSKPHWMLELLGVDERYQKSGIGASLIKWGTDQADKSGLPTYLDASEIGQPYYTSRHSFVLAQDIKIPDRPAYGTFTYKSLVRPPKGKA</sequence>
<dbReference type="SUPFAM" id="SSF55729">
    <property type="entry name" value="Acyl-CoA N-acyltransferases (Nat)"/>
    <property type="match status" value="1"/>
</dbReference>
<dbReference type="Proteomes" id="UP001271007">
    <property type="component" value="Unassembled WGS sequence"/>
</dbReference>
<evidence type="ECO:0000313" key="3">
    <source>
        <dbReference type="Proteomes" id="UP001271007"/>
    </source>
</evidence>
<reference evidence="2" key="1">
    <citation type="submission" date="2023-04" db="EMBL/GenBank/DDBJ databases">
        <title>Black Yeasts Isolated from many extreme environments.</title>
        <authorList>
            <person name="Coleine C."/>
            <person name="Stajich J.E."/>
            <person name="Selbmann L."/>
        </authorList>
    </citation>
    <scope>NUCLEOTIDE SEQUENCE</scope>
    <source>
        <strain evidence="2">CCFEE 5312</strain>
    </source>
</reference>
<dbReference type="EMBL" id="JAWDJX010000026">
    <property type="protein sequence ID" value="KAK3051423.1"/>
    <property type="molecule type" value="Genomic_DNA"/>
</dbReference>
<gene>
    <name evidence="2" type="ORF">LTR09_007446</name>
</gene>
<protein>
    <recommendedName>
        <fullName evidence="1">N-acetyltransferase domain-containing protein</fullName>
    </recommendedName>
</protein>
<dbReference type="AlphaFoldDB" id="A0AAJ0DCM5"/>
<dbReference type="Gene3D" id="3.40.630.30">
    <property type="match status" value="1"/>
</dbReference>
<comment type="caution">
    <text evidence="2">The sequence shown here is derived from an EMBL/GenBank/DDBJ whole genome shotgun (WGS) entry which is preliminary data.</text>
</comment>
<feature type="domain" description="N-acetyltransferase" evidence="1">
    <location>
        <begin position="26"/>
        <end position="123"/>
    </location>
</feature>
<dbReference type="Pfam" id="PF00583">
    <property type="entry name" value="Acetyltransf_1"/>
    <property type="match status" value="1"/>
</dbReference>